<dbReference type="GeneID" id="6506063"/>
<evidence type="ECO:0000256" key="5">
    <source>
        <dbReference type="ARBA" id="ARBA00037400"/>
    </source>
</evidence>
<dbReference type="Pfam" id="PF11502">
    <property type="entry name" value="BCL9"/>
    <property type="match status" value="1"/>
</dbReference>
<evidence type="ECO:0000256" key="6">
    <source>
        <dbReference type="SAM" id="MobiDB-lite"/>
    </source>
</evidence>
<gene>
    <name evidence="8" type="primary">Dana\GF23421</name>
    <name evidence="8" type="synonym">dana_GLEANR_8170</name>
    <name evidence="8" type="ORF">GF23421</name>
</gene>
<feature type="compositionally biased region" description="Low complexity" evidence="6">
    <location>
        <begin position="127"/>
        <end position="139"/>
    </location>
</feature>
<comment type="function">
    <text evidence="5">Involved in signal transduction through the Wnt pathway.</text>
</comment>
<dbReference type="PANTHER" id="PTHR23194">
    <property type="entry name" value="PYGOPUS"/>
    <property type="match status" value="1"/>
</dbReference>
<feature type="compositionally biased region" description="Polar residues" evidence="6">
    <location>
        <begin position="684"/>
        <end position="708"/>
    </location>
</feature>
<evidence type="ECO:0000256" key="3">
    <source>
        <dbReference type="ARBA" id="ARBA00022687"/>
    </source>
</evidence>
<dbReference type="InterPro" id="IPR052475">
    <property type="entry name" value="Wnt_Signal_Transd_Protein"/>
</dbReference>
<feature type="compositionally biased region" description="Low complexity" evidence="6">
    <location>
        <begin position="803"/>
        <end position="835"/>
    </location>
</feature>
<dbReference type="OrthoDB" id="7668649at2759"/>
<evidence type="ECO:0000256" key="4">
    <source>
        <dbReference type="ARBA" id="ARBA00023242"/>
    </source>
</evidence>
<feature type="region of interest" description="Disordered" evidence="6">
    <location>
        <begin position="681"/>
        <end position="765"/>
    </location>
</feature>
<dbReference type="Proteomes" id="UP000007801">
    <property type="component" value="Unassembled WGS sequence"/>
</dbReference>
<comment type="similarity">
    <text evidence="2">Belongs to the BCL9 family.</text>
</comment>
<evidence type="ECO:0000259" key="7">
    <source>
        <dbReference type="Pfam" id="PF11502"/>
    </source>
</evidence>
<proteinExistence type="inferred from homology"/>
<dbReference type="EMBL" id="CH902633">
    <property type="protein sequence ID" value="KPU74666.1"/>
    <property type="molecule type" value="Genomic_DNA"/>
</dbReference>
<dbReference type="GO" id="GO:0005634">
    <property type="term" value="C:nucleus"/>
    <property type="evidence" value="ECO:0007669"/>
    <property type="project" value="UniProtKB-SubCell"/>
</dbReference>
<organism evidence="8 9">
    <name type="scientific">Drosophila ananassae</name>
    <name type="common">Fruit fly</name>
    <dbReference type="NCBI Taxonomy" id="7217"/>
    <lineage>
        <taxon>Eukaryota</taxon>
        <taxon>Metazoa</taxon>
        <taxon>Ecdysozoa</taxon>
        <taxon>Arthropoda</taxon>
        <taxon>Hexapoda</taxon>
        <taxon>Insecta</taxon>
        <taxon>Pterygota</taxon>
        <taxon>Neoptera</taxon>
        <taxon>Endopterygota</taxon>
        <taxon>Diptera</taxon>
        <taxon>Brachycera</taxon>
        <taxon>Muscomorpha</taxon>
        <taxon>Ephydroidea</taxon>
        <taxon>Drosophilidae</taxon>
        <taxon>Drosophila</taxon>
        <taxon>Sophophora</taxon>
    </lineage>
</organism>
<name>A0A0P8Y649_DROAN</name>
<evidence type="ECO:0000256" key="2">
    <source>
        <dbReference type="ARBA" id="ARBA00009200"/>
    </source>
</evidence>
<feature type="compositionally biased region" description="Polar residues" evidence="6">
    <location>
        <begin position="746"/>
        <end position="765"/>
    </location>
</feature>
<feature type="region of interest" description="Disordered" evidence="6">
    <location>
        <begin position="1"/>
        <end position="20"/>
    </location>
</feature>
<feature type="domain" description="B-cell lymphoma 9 beta-catenin binding" evidence="7">
    <location>
        <begin position="479"/>
        <end position="515"/>
    </location>
</feature>
<accession>A0A0P8Y649</accession>
<evidence type="ECO:0000313" key="8">
    <source>
        <dbReference type="EMBL" id="KPU74666.1"/>
    </source>
</evidence>
<dbReference type="SMR" id="A0A0P8Y649"/>
<dbReference type="GO" id="GO:0016055">
    <property type="term" value="P:Wnt signaling pathway"/>
    <property type="evidence" value="ECO:0007669"/>
    <property type="project" value="UniProtKB-KW"/>
</dbReference>
<sequence>MAQSPVQAHPNTDASSSSATALGMAIGKVIGGSNSPKHVKNEPFSTMSPDQSKNSEEISEKPGTSNEKSLVLPTAGKGVTVGTNCTDGQSSKATCVVGATGSPILRQNSSSSINSCLGTSPNTSEQSNSSNLSASSALNPNVDSDVVQKEDPAKNKNIGNEENMEKTSCKAKSLGSGIGSASGLAVTGALKEEPADILNSLVNIKKEERENLSPSISPVGFGSIGMDNSNISVKIEMSNNVNEKMEPLTLNNEELGMESITCNQLNADILNESVPGLAIGLNSSHGTGLPQCSAVGSGAGSGVSNMLPVNPNSSGLANCLDYMQQQNHIYVFSTQLANKGAESVLNGHFQTIIAYHCTQPATKSFLEDFFMKNPLKMNKLQRQGSLGMPWIGVTSGSMATNSSVSKTSVQPHLQQKPLLNIKPSISQTDNLKRNSLIGNNSGFTEQSNPLSNDNDLMCWESGTDSSGANGNGVKVPDENLTPQQRQHREEQLAKIKKMNQFLFPEHENTVGVSVSNHMPKLQGDIMIGVSGSGVSSMINPQMRQMPLLGTVKPELISGQAKGIAEDVILPIDVMADIGSVMGCNNNQKNSLQGGSGSGVSSATGGSANTMNVNIQSSLNSTDLLPPFGNTTCSASSVGSGTDIPKNVTNQEGLNQGHQTGVTQMEWSKLQQQFFDERLKGTKAKTGSTSIHQQSSVNGGSTSNNQVRSLQGPPPPYHSTQRSASVPIDSQSPNPSSPNNLSLPSPRTTGTSMGLPSNSPNIETSLPGSAATAIVSNIGAPTSTAQPSTATLSGSKNCFQGEVLSPLNHNSSRNRNNGSTSSLTLNLNSNPGTPLSHVSPKELEHFNQNSTVDNIKNRRPSSHGPRSPGSMEANVDSRFAASSPGLIFNHHSNLNNNPSLNPYKISNSNLQVERQSSGLVGSVQFNRRSDNIPLNPNGNRSSTNKMVQNFDPISSLAQMSQQLTNCVSGVGSPVGTGGISMISGSGSGDINMEHGMISGLDATAIDVINQNSCHSINPMMNSLGQRMLNPKMCAPGVPGASPSFNANSPNGVIRDFGSGPISGSGSAPNFQNVLPPGARLMGRIPVNFGSNFNPNIQVKASTPNTIQYMPVRPQNNSNNNNNGVSNVRMPPSLEFLHRYANPQMTSVGNGPPTVDGGMLVGSGTGAMIVSSPGDQQNKISNPGTGTINFYQNCNQLAMMEEDGSLTGHDVGMGIGQPSLIRGMRPHGLRPHTTGPRIQSSVNRQNQFSHNADTLDCVGDGSAIFNGTACNNTGSNMFSASQQSNQAKPHHLKTMTSGICQNPTSVGGPIPLQGQGQLQNLIGPSNNNLMAPTGNSAPQNGSNINFVGPSSNDLKYAQQYHSFQQQLYATNTRSQQQQMQQQGNIMAMSPHLSPNPAFFVNK</sequence>
<reference evidence="8 9" key="1">
    <citation type="journal article" date="2007" name="Nature">
        <title>Evolution of genes and genomes on the Drosophila phylogeny.</title>
        <authorList>
            <consortium name="Drosophila 12 Genomes Consortium"/>
            <person name="Clark A.G."/>
            <person name="Eisen M.B."/>
            <person name="Smith D.R."/>
            <person name="Bergman C.M."/>
            <person name="Oliver B."/>
            <person name="Markow T.A."/>
            <person name="Kaufman T.C."/>
            <person name="Kellis M."/>
            <person name="Gelbart W."/>
            <person name="Iyer V.N."/>
            <person name="Pollard D.A."/>
            <person name="Sackton T.B."/>
            <person name="Larracuente A.M."/>
            <person name="Singh N.D."/>
            <person name="Abad J.P."/>
            <person name="Abt D.N."/>
            <person name="Adryan B."/>
            <person name="Aguade M."/>
            <person name="Akashi H."/>
            <person name="Anderson W.W."/>
            <person name="Aquadro C.F."/>
            <person name="Ardell D.H."/>
            <person name="Arguello R."/>
            <person name="Artieri C.G."/>
            <person name="Barbash D.A."/>
            <person name="Barker D."/>
            <person name="Barsanti P."/>
            <person name="Batterham P."/>
            <person name="Batzoglou S."/>
            <person name="Begun D."/>
            <person name="Bhutkar A."/>
            <person name="Blanco E."/>
            <person name="Bosak S.A."/>
            <person name="Bradley R.K."/>
            <person name="Brand A.D."/>
            <person name="Brent M.R."/>
            <person name="Brooks A.N."/>
            <person name="Brown R.H."/>
            <person name="Butlin R.K."/>
            <person name="Caggese C."/>
            <person name="Calvi B.R."/>
            <person name="Bernardo de Carvalho A."/>
            <person name="Caspi A."/>
            <person name="Castrezana S."/>
            <person name="Celniker S.E."/>
            <person name="Chang J.L."/>
            <person name="Chapple C."/>
            <person name="Chatterji S."/>
            <person name="Chinwalla A."/>
            <person name="Civetta A."/>
            <person name="Clifton S.W."/>
            <person name="Comeron J.M."/>
            <person name="Costello J.C."/>
            <person name="Coyne J.A."/>
            <person name="Daub J."/>
            <person name="David R.G."/>
            <person name="Delcher A.L."/>
            <person name="Delehaunty K."/>
            <person name="Do C.B."/>
            <person name="Ebling H."/>
            <person name="Edwards K."/>
            <person name="Eickbush T."/>
            <person name="Evans J.D."/>
            <person name="Filipski A."/>
            <person name="Findeiss S."/>
            <person name="Freyhult E."/>
            <person name="Fulton L."/>
            <person name="Fulton R."/>
            <person name="Garcia A.C."/>
            <person name="Gardiner A."/>
            <person name="Garfield D.A."/>
            <person name="Garvin B.E."/>
            <person name="Gibson G."/>
            <person name="Gilbert D."/>
            <person name="Gnerre S."/>
            <person name="Godfrey J."/>
            <person name="Good R."/>
            <person name="Gotea V."/>
            <person name="Gravely B."/>
            <person name="Greenberg A.J."/>
            <person name="Griffiths-Jones S."/>
            <person name="Gross S."/>
            <person name="Guigo R."/>
            <person name="Gustafson E.A."/>
            <person name="Haerty W."/>
            <person name="Hahn M.W."/>
            <person name="Halligan D.L."/>
            <person name="Halpern A.L."/>
            <person name="Halter G.M."/>
            <person name="Han M.V."/>
            <person name="Heger A."/>
            <person name="Hillier L."/>
            <person name="Hinrichs A.S."/>
            <person name="Holmes I."/>
            <person name="Hoskins R.A."/>
            <person name="Hubisz M.J."/>
            <person name="Hultmark D."/>
            <person name="Huntley M.A."/>
            <person name="Jaffe D.B."/>
            <person name="Jagadeeshan S."/>
            <person name="Jeck W.R."/>
            <person name="Johnson J."/>
            <person name="Jones C.D."/>
            <person name="Jordan W.C."/>
            <person name="Karpen G.H."/>
            <person name="Kataoka E."/>
            <person name="Keightley P.D."/>
            <person name="Kheradpour P."/>
            <person name="Kirkness E.F."/>
            <person name="Koerich L.B."/>
            <person name="Kristiansen K."/>
            <person name="Kudrna D."/>
            <person name="Kulathinal R.J."/>
            <person name="Kumar S."/>
            <person name="Kwok R."/>
            <person name="Lander E."/>
            <person name="Langley C.H."/>
            <person name="Lapoint R."/>
            <person name="Lazzaro B.P."/>
            <person name="Lee S.J."/>
            <person name="Levesque L."/>
            <person name="Li R."/>
            <person name="Lin C.F."/>
            <person name="Lin M.F."/>
            <person name="Lindblad-Toh K."/>
            <person name="Llopart A."/>
            <person name="Long M."/>
            <person name="Low L."/>
            <person name="Lozovsky E."/>
            <person name="Lu J."/>
            <person name="Luo M."/>
            <person name="Machado C.A."/>
            <person name="Makalowski W."/>
            <person name="Marzo M."/>
            <person name="Matsuda M."/>
            <person name="Matzkin L."/>
            <person name="McAllister B."/>
            <person name="McBride C.S."/>
            <person name="McKernan B."/>
            <person name="McKernan K."/>
            <person name="Mendez-Lago M."/>
            <person name="Minx P."/>
            <person name="Mollenhauer M.U."/>
            <person name="Montooth K."/>
            <person name="Mount S.M."/>
            <person name="Mu X."/>
            <person name="Myers E."/>
            <person name="Negre B."/>
            <person name="Newfeld S."/>
            <person name="Nielsen R."/>
            <person name="Noor M.A."/>
            <person name="O'Grady P."/>
            <person name="Pachter L."/>
            <person name="Papaceit M."/>
            <person name="Parisi M.J."/>
            <person name="Parisi M."/>
            <person name="Parts L."/>
            <person name="Pedersen J.S."/>
            <person name="Pesole G."/>
            <person name="Phillippy A.M."/>
            <person name="Ponting C.P."/>
            <person name="Pop M."/>
            <person name="Porcelli D."/>
            <person name="Powell J.R."/>
            <person name="Prohaska S."/>
            <person name="Pruitt K."/>
            <person name="Puig M."/>
            <person name="Quesneville H."/>
            <person name="Ram K.R."/>
            <person name="Rand D."/>
            <person name="Rasmussen M.D."/>
            <person name="Reed L.K."/>
            <person name="Reenan R."/>
            <person name="Reily A."/>
            <person name="Remington K.A."/>
            <person name="Rieger T.T."/>
            <person name="Ritchie M.G."/>
            <person name="Robin C."/>
            <person name="Rogers Y.H."/>
            <person name="Rohde C."/>
            <person name="Rozas J."/>
            <person name="Rubenfield M.J."/>
            <person name="Ruiz A."/>
            <person name="Russo S."/>
            <person name="Salzberg S.L."/>
            <person name="Sanchez-Gracia A."/>
            <person name="Saranga D.J."/>
            <person name="Sato H."/>
            <person name="Schaeffer S.W."/>
            <person name="Schatz M.C."/>
            <person name="Schlenke T."/>
            <person name="Schwartz R."/>
            <person name="Segarra C."/>
            <person name="Singh R.S."/>
            <person name="Sirot L."/>
            <person name="Sirota M."/>
            <person name="Sisneros N.B."/>
            <person name="Smith C.D."/>
            <person name="Smith T.F."/>
            <person name="Spieth J."/>
            <person name="Stage D.E."/>
            <person name="Stark A."/>
            <person name="Stephan W."/>
            <person name="Strausberg R.L."/>
            <person name="Strempel S."/>
            <person name="Sturgill D."/>
            <person name="Sutton G."/>
            <person name="Sutton G.G."/>
            <person name="Tao W."/>
            <person name="Teichmann S."/>
            <person name="Tobari Y.N."/>
            <person name="Tomimura Y."/>
            <person name="Tsolas J.M."/>
            <person name="Valente V.L."/>
            <person name="Venter E."/>
            <person name="Venter J.C."/>
            <person name="Vicario S."/>
            <person name="Vieira F.G."/>
            <person name="Vilella A.J."/>
            <person name="Villasante A."/>
            <person name="Walenz B."/>
            <person name="Wang J."/>
            <person name="Wasserman M."/>
            <person name="Watts T."/>
            <person name="Wilson D."/>
            <person name="Wilson R.K."/>
            <person name="Wing R.A."/>
            <person name="Wolfner M.F."/>
            <person name="Wong A."/>
            <person name="Wong G.K."/>
            <person name="Wu C.I."/>
            <person name="Wu G."/>
            <person name="Yamamoto D."/>
            <person name="Yang H.P."/>
            <person name="Yang S.P."/>
            <person name="Yorke J.A."/>
            <person name="Yoshida K."/>
            <person name="Zdobnov E."/>
            <person name="Zhang P."/>
            <person name="Zhang Y."/>
            <person name="Zimin A.V."/>
            <person name="Baldwin J."/>
            <person name="Abdouelleil A."/>
            <person name="Abdulkadir J."/>
            <person name="Abebe A."/>
            <person name="Abera B."/>
            <person name="Abreu J."/>
            <person name="Acer S.C."/>
            <person name="Aftuck L."/>
            <person name="Alexander A."/>
            <person name="An P."/>
            <person name="Anderson E."/>
            <person name="Anderson S."/>
            <person name="Arachi H."/>
            <person name="Azer M."/>
            <person name="Bachantsang P."/>
            <person name="Barry A."/>
            <person name="Bayul T."/>
            <person name="Berlin A."/>
            <person name="Bessette D."/>
            <person name="Bloom T."/>
            <person name="Blye J."/>
            <person name="Boguslavskiy L."/>
            <person name="Bonnet C."/>
            <person name="Boukhgalter B."/>
            <person name="Bourzgui I."/>
            <person name="Brown A."/>
            <person name="Cahill P."/>
            <person name="Channer S."/>
            <person name="Cheshatsang Y."/>
            <person name="Chuda L."/>
            <person name="Citroen M."/>
            <person name="Collymore A."/>
            <person name="Cooke P."/>
            <person name="Costello M."/>
            <person name="D'Aco K."/>
            <person name="Daza R."/>
            <person name="De Haan G."/>
            <person name="DeGray S."/>
            <person name="DeMaso C."/>
            <person name="Dhargay N."/>
            <person name="Dooley K."/>
            <person name="Dooley E."/>
            <person name="Doricent M."/>
            <person name="Dorje P."/>
            <person name="Dorjee K."/>
            <person name="Dupes A."/>
            <person name="Elong R."/>
            <person name="Falk J."/>
            <person name="Farina A."/>
            <person name="Faro S."/>
            <person name="Ferguson D."/>
            <person name="Fisher S."/>
            <person name="Foley C.D."/>
            <person name="Franke A."/>
            <person name="Friedrich D."/>
            <person name="Gadbois L."/>
            <person name="Gearin G."/>
            <person name="Gearin C.R."/>
            <person name="Giannoukos G."/>
            <person name="Goode T."/>
            <person name="Graham J."/>
            <person name="Grandbois E."/>
            <person name="Grewal S."/>
            <person name="Gyaltsen K."/>
            <person name="Hafez N."/>
            <person name="Hagos B."/>
            <person name="Hall J."/>
            <person name="Henson C."/>
            <person name="Hollinger A."/>
            <person name="Honan T."/>
            <person name="Huard M.D."/>
            <person name="Hughes L."/>
            <person name="Hurhula B."/>
            <person name="Husby M.E."/>
            <person name="Kamat A."/>
            <person name="Kanga B."/>
            <person name="Kashin S."/>
            <person name="Khazanovich D."/>
            <person name="Kisner P."/>
            <person name="Lance K."/>
            <person name="Lara M."/>
            <person name="Lee W."/>
            <person name="Lennon N."/>
            <person name="Letendre F."/>
            <person name="LeVine R."/>
            <person name="Lipovsky A."/>
            <person name="Liu X."/>
            <person name="Liu J."/>
            <person name="Liu S."/>
            <person name="Lokyitsang T."/>
            <person name="Lokyitsang Y."/>
            <person name="Lubonja R."/>
            <person name="Lui A."/>
            <person name="MacDonald P."/>
            <person name="Magnisalis V."/>
            <person name="Maru K."/>
            <person name="Matthews C."/>
            <person name="McCusker W."/>
            <person name="McDonough S."/>
            <person name="Mehta T."/>
            <person name="Meldrim J."/>
            <person name="Meneus L."/>
            <person name="Mihai O."/>
            <person name="Mihalev A."/>
            <person name="Mihova T."/>
            <person name="Mittelman R."/>
            <person name="Mlenga V."/>
            <person name="Montmayeur A."/>
            <person name="Mulrain L."/>
            <person name="Navidi A."/>
            <person name="Naylor J."/>
            <person name="Negash T."/>
            <person name="Nguyen T."/>
            <person name="Nguyen N."/>
            <person name="Nicol R."/>
            <person name="Norbu C."/>
            <person name="Norbu N."/>
            <person name="Novod N."/>
            <person name="O'Neill B."/>
            <person name="Osman S."/>
            <person name="Markiewicz E."/>
            <person name="Oyono O.L."/>
            <person name="Patti C."/>
            <person name="Phunkhang P."/>
            <person name="Pierre F."/>
            <person name="Priest M."/>
            <person name="Raghuraman S."/>
            <person name="Rege F."/>
            <person name="Reyes R."/>
            <person name="Rise C."/>
            <person name="Rogov P."/>
            <person name="Ross K."/>
            <person name="Ryan E."/>
            <person name="Settipalli S."/>
            <person name="Shea T."/>
            <person name="Sherpa N."/>
            <person name="Shi L."/>
            <person name="Shih D."/>
            <person name="Sparrow T."/>
            <person name="Spaulding J."/>
            <person name="Stalker J."/>
            <person name="Stange-Thomann N."/>
            <person name="Stavropoulos S."/>
            <person name="Stone C."/>
            <person name="Strader C."/>
            <person name="Tesfaye S."/>
            <person name="Thomson T."/>
            <person name="Thoulutsang Y."/>
            <person name="Thoulutsang D."/>
            <person name="Topham K."/>
            <person name="Topping I."/>
            <person name="Tsamla T."/>
            <person name="Vassiliev H."/>
            <person name="Vo A."/>
            <person name="Wangchuk T."/>
            <person name="Wangdi T."/>
            <person name="Weiand M."/>
            <person name="Wilkinson J."/>
            <person name="Wilson A."/>
            <person name="Yadav S."/>
            <person name="Young G."/>
            <person name="Yu Q."/>
            <person name="Zembek L."/>
            <person name="Zhong D."/>
            <person name="Zimmer A."/>
            <person name="Zwirko Z."/>
            <person name="Jaffe D.B."/>
            <person name="Alvarez P."/>
            <person name="Brockman W."/>
            <person name="Butler J."/>
            <person name="Chin C."/>
            <person name="Gnerre S."/>
            <person name="Grabherr M."/>
            <person name="Kleber M."/>
            <person name="Mauceli E."/>
            <person name="MacCallum I."/>
        </authorList>
    </citation>
    <scope>NUCLEOTIDE SEQUENCE [LARGE SCALE GENOMIC DNA]</scope>
    <source>
        <strain evidence="9">Tucson 14024-0371.13</strain>
    </source>
</reference>
<feature type="compositionally biased region" description="Polar residues" evidence="6">
    <location>
        <begin position="43"/>
        <end position="52"/>
    </location>
</feature>
<keyword evidence="3" id="KW-0879">Wnt signaling pathway</keyword>
<feature type="region of interest" description="Disordered" evidence="6">
    <location>
        <begin position="635"/>
        <end position="660"/>
    </location>
</feature>
<feature type="compositionally biased region" description="Polar residues" evidence="6">
    <location>
        <begin position="107"/>
        <end position="126"/>
    </location>
</feature>
<evidence type="ECO:0000313" key="9">
    <source>
        <dbReference type="Proteomes" id="UP000007801"/>
    </source>
</evidence>
<keyword evidence="9" id="KW-1185">Reference proteome</keyword>
<feature type="region of interest" description="Disordered" evidence="6">
    <location>
        <begin position="28"/>
        <end position="72"/>
    </location>
</feature>
<feature type="region of interest" description="Disordered" evidence="6">
    <location>
        <begin position="107"/>
        <end position="168"/>
    </location>
</feature>
<dbReference type="CTD" id="43791"/>
<feature type="compositionally biased region" description="Low complexity" evidence="6">
    <location>
        <begin position="731"/>
        <end position="745"/>
    </location>
</feature>
<feature type="compositionally biased region" description="Polar residues" evidence="6">
    <location>
        <begin position="717"/>
        <end position="730"/>
    </location>
</feature>
<feature type="compositionally biased region" description="Polar residues" evidence="6">
    <location>
        <begin position="646"/>
        <end position="660"/>
    </location>
</feature>
<evidence type="ECO:0000256" key="1">
    <source>
        <dbReference type="ARBA" id="ARBA00004123"/>
    </source>
</evidence>
<dbReference type="InterPro" id="IPR024670">
    <property type="entry name" value="BCL9_beta-catenin-bd_dom"/>
</dbReference>
<keyword evidence="4" id="KW-0539">Nucleus</keyword>
<comment type="subcellular location">
    <subcellularLocation>
        <location evidence="1">Nucleus</location>
    </subcellularLocation>
</comment>
<feature type="region of interest" description="Disordered" evidence="6">
    <location>
        <begin position="802"/>
        <end position="872"/>
    </location>
</feature>
<feature type="region of interest" description="Disordered" evidence="6">
    <location>
        <begin position="464"/>
        <end position="483"/>
    </location>
</feature>
<dbReference type="PANTHER" id="PTHR23194:SF17">
    <property type="entry name" value="PROTEIN BCL9 HOMOLOG"/>
    <property type="match status" value="1"/>
</dbReference>
<protein>
    <submittedName>
        <fullName evidence="8">Uncharacterized protein, isoform D</fullName>
    </submittedName>
</protein>